<dbReference type="AlphaFoldDB" id="A0A317W7A9"/>
<proteinExistence type="predicted"/>
<dbReference type="EMBL" id="MSFK01000020">
    <property type="protein sequence ID" value="PWY81561.1"/>
    <property type="molecule type" value="Genomic_DNA"/>
</dbReference>
<name>A0A317W7A9_9EURO</name>
<comment type="caution">
    <text evidence="1">The sequence shown here is derived from an EMBL/GenBank/DDBJ whole genome shotgun (WGS) entry which is preliminary data.</text>
</comment>
<reference evidence="1 2" key="1">
    <citation type="submission" date="2016-12" db="EMBL/GenBank/DDBJ databases">
        <title>The genomes of Aspergillus section Nigri reveals drivers in fungal speciation.</title>
        <authorList>
            <consortium name="DOE Joint Genome Institute"/>
            <person name="Vesth T.C."/>
            <person name="Nybo J."/>
            <person name="Theobald S."/>
            <person name="Brandl J."/>
            <person name="Frisvad J.C."/>
            <person name="Nielsen K.F."/>
            <person name="Lyhne E.K."/>
            <person name="Kogle M.E."/>
            <person name="Kuo A."/>
            <person name="Riley R."/>
            <person name="Clum A."/>
            <person name="Nolan M."/>
            <person name="Lipzen A."/>
            <person name="Salamov A."/>
            <person name="Henrissat B."/>
            <person name="Wiebenga A."/>
            <person name="De Vries R.P."/>
            <person name="Grigoriev I.V."/>
            <person name="Mortensen U.H."/>
            <person name="Andersen M.R."/>
            <person name="Baker S.E."/>
        </authorList>
    </citation>
    <scope>NUCLEOTIDE SEQUENCE [LARGE SCALE GENOMIC DNA]</scope>
    <source>
        <strain evidence="1 2">CBS 115572</strain>
    </source>
</reference>
<gene>
    <name evidence="1" type="ORF">BO94DRAFT_145999</name>
</gene>
<sequence length="97" mass="11018">MERDRLMSRAAGAAAVRWTKNEQTNSHRFGGRNGPVAKLQHASESQIYSNYSYLPNGSVIGHCHNHESSCQSKVRVCNANPIYFVLYRSYLNQVYKP</sequence>
<evidence type="ECO:0000313" key="1">
    <source>
        <dbReference type="EMBL" id="PWY81561.1"/>
    </source>
</evidence>
<protein>
    <submittedName>
        <fullName evidence="1">Uncharacterized protein</fullName>
    </submittedName>
</protein>
<dbReference type="Proteomes" id="UP000246702">
    <property type="component" value="Unassembled WGS sequence"/>
</dbReference>
<dbReference type="GeneID" id="37107906"/>
<evidence type="ECO:0000313" key="2">
    <source>
        <dbReference type="Proteomes" id="UP000246702"/>
    </source>
</evidence>
<dbReference type="RefSeq" id="XP_025465629.1">
    <property type="nucleotide sequence ID" value="XM_025605763.1"/>
</dbReference>
<keyword evidence="2" id="KW-1185">Reference proteome</keyword>
<organism evidence="1 2">
    <name type="scientific">Aspergillus sclerotioniger CBS 115572</name>
    <dbReference type="NCBI Taxonomy" id="1450535"/>
    <lineage>
        <taxon>Eukaryota</taxon>
        <taxon>Fungi</taxon>
        <taxon>Dikarya</taxon>
        <taxon>Ascomycota</taxon>
        <taxon>Pezizomycotina</taxon>
        <taxon>Eurotiomycetes</taxon>
        <taxon>Eurotiomycetidae</taxon>
        <taxon>Eurotiales</taxon>
        <taxon>Aspergillaceae</taxon>
        <taxon>Aspergillus</taxon>
        <taxon>Aspergillus subgen. Circumdati</taxon>
    </lineage>
</organism>
<accession>A0A317W7A9</accession>